<proteinExistence type="predicted"/>
<evidence type="ECO:0008006" key="3">
    <source>
        <dbReference type="Google" id="ProtNLM"/>
    </source>
</evidence>
<name>A0ABQ0ACA8_9GAMM</name>
<dbReference type="RefSeq" id="WP_353303834.1">
    <property type="nucleotide sequence ID" value="NZ_BAABWN010000010.1"/>
</dbReference>
<keyword evidence="2" id="KW-1185">Reference proteome</keyword>
<gene>
    <name evidence="1" type="ORF">NBRC116591_30920</name>
</gene>
<evidence type="ECO:0000313" key="1">
    <source>
        <dbReference type="EMBL" id="GAA6169281.1"/>
    </source>
</evidence>
<protein>
    <recommendedName>
        <fullName evidence="3">Lipoprotein</fullName>
    </recommendedName>
</protein>
<sequence>MKNNRATIRSALLSITLIIVLTGCSSEIKRAIPDSEFPITWNNGFTMVDLLESSDNFVLTSKADLAQLINASWYAEFDMINTRSGKSSFNTCQNLFDDSLSSTRTQQDSAYSAYLEFKIMCAATKILINSRSSKASYIPPTVFTENTPNIFPKNLAVQTSTLESKRLLKDSEIINWSDATPITSYKLLSNEKAVYFNDGVTQELEVVGTGDVNDDSIEDLLIVTRDSLNDGNYFNMRLFILSVDQYENWSVIKEL</sequence>
<dbReference type="EMBL" id="BAABWN010000010">
    <property type="protein sequence ID" value="GAA6169281.1"/>
    <property type="molecule type" value="Genomic_DNA"/>
</dbReference>
<dbReference type="PROSITE" id="PS51257">
    <property type="entry name" value="PROKAR_LIPOPROTEIN"/>
    <property type="match status" value="1"/>
</dbReference>
<dbReference type="Proteomes" id="UP001465153">
    <property type="component" value="Unassembled WGS sequence"/>
</dbReference>
<comment type="caution">
    <text evidence="1">The sequence shown here is derived from an EMBL/GenBank/DDBJ whole genome shotgun (WGS) entry which is preliminary data.</text>
</comment>
<organism evidence="1 2">
    <name type="scientific">Sessilibacter corallicola</name>
    <dbReference type="NCBI Taxonomy" id="2904075"/>
    <lineage>
        <taxon>Bacteria</taxon>
        <taxon>Pseudomonadati</taxon>
        <taxon>Pseudomonadota</taxon>
        <taxon>Gammaproteobacteria</taxon>
        <taxon>Cellvibrionales</taxon>
        <taxon>Cellvibrionaceae</taxon>
        <taxon>Sessilibacter</taxon>
    </lineage>
</organism>
<evidence type="ECO:0000313" key="2">
    <source>
        <dbReference type="Proteomes" id="UP001465153"/>
    </source>
</evidence>
<accession>A0ABQ0ACA8</accession>
<reference evidence="1 2" key="1">
    <citation type="submission" date="2024-04" db="EMBL/GenBank/DDBJ databases">
        <title>Draft genome sequence of Sessilibacter corallicola NBRC 116591.</title>
        <authorList>
            <person name="Miyakawa T."/>
            <person name="Kusuya Y."/>
            <person name="Miura T."/>
        </authorList>
    </citation>
    <scope>NUCLEOTIDE SEQUENCE [LARGE SCALE GENOMIC DNA]</scope>
    <source>
        <strain evidence="1 2">KU-00831-HH</strain>
    </source>
</reference>